<keyword evidence="4" id="KW-1185">Reference proteome</keyword>
<evidence type="ECO:0000256" key="1">
    <source>
        <dbReference type="ARBA" id="ARBA00022962"/>
    </source>
</evidence>
<dbReference type="FunFam" id="3.40.50.880:FF:000003">
    <property type="entry name" value="Anthranilate synthase component II"/>
    <property type="match status" value="1"/>
</dbReference>
<organism evidence="3 4">
    <name type="scientific">Glycocaulis alkaliphilus</name>
    <dbReference type="NCBI Taxonomy" id="1434191"/>
    <lineage>
        <taxon>Bacteria</taxon>
        <taxon>Pseudomonadati</taxon>
        <taxon>Pseudomonadota</taxon>
        <taxon>Alphaproteobacteria</taxon>
        <taxon>Maricaulales</taxon>
        <taxon>Maricaulaceae</taxon>
        <taxon>Glycocaulis</taxon>
    </lineage>
</organism>
<dbReference type="GO" id="GO:0005829">
    <property type="term" value="C:cytosol"/>
    <property type="evidence" value="ECO:0007669"/>
    <property type="project" value="TreeGrafter"/>
</dbReference>
<evidence type="ECO:0000313" key="4">
    <source>
        <dbReference type="Proteomes" id="UP000286954"/>
    </source>
</evidence>
<dbReference type="GO" id="GO:0046654">
    <property type="term" value="P:tetrahydrofolate biosynthetic process"/>
    <property type="evidence" value="ECO:0007669"/>
    <property type="project" value="TreeGrafter"/>
</dbReference>
<dbReference type="PANTHER" id="PTHR43418:SF4">
    <property type="entry name" value="MULTIFUNCTIONAL TRYPTOPHAN BIOSYNTHESIS PROTEIN"/>
    <property type="match status" value="1"/>
</dbReference>
<proteinExistence type="predicted"/>
<protein>
    <submittedName>
        <fullName evidence="3">Anthranilate synthase component II</fullName>
    </submittedName>
</protein>
<dbReference type="AlphaFoldDB" id="A0A3T0EAV8"/>
<dbReference type="NCBIfam" id="TIGR00566">
    <property type="entry name" value="trpG_papA"/>
    <property type="match status" value="1"/>
</dbReference>
<sequence length="208" mass="22248">MPLPRRNMDLSGMLLIIDNYDSFTFNLVHYFQELGAQTRVIRNDAMSAAEALGLGAEAIVLSPGPCDPDRAGICLDVLRQAPAGLPVLGVCLGHQAMGQVYGGKVVQAREIMHGKTSPITHDATGVFAGLPSPFEATRYHSLAVDLPEGSELVVNARTADGEIMGLRHRSRPVHGVQFHPESIASEHGHALLKNFLAEIPRQSGKAAA</sequence>
<dbReference type="InterPro" id="IPR006221">
    <property type="entry name" value="TrpG/PapA_dom"/>
</dbReference>
<dbReference type="Pfam" id="PF00117">
    <property type="entry name" value="GATase"/>
    <property type="match status" value="1"/>
</dbReference>
<dbReference type="GO" id="GO:0046820">
    <property type="term" value="F:4-amino-4-deoxychorismate synthase activity"/>
    <property type="evidence" value="ECO:0007669"/>
    <property type="project" value="TreeGrafter"/>
</dbReference>
<dbReference type="GO" id="GO:0004049">
    <property type="term" value="F:anthranilate synthase activity"/>
    <property type="evidence" value="ECO:0007669"/>
    <property type="project" value="TreeGrafter"/>
</dbReference>
<feature type="domain" description="Glutamine amidotransferase" evidence="2">
    <location>
        <begin position="15"/>
        <end position="198"/>
    </location>
</feature>
<dbReference type="Proteomes" id="UP000286954">
    <property type="component" value="Chromosome"/>
</dbReference>
<dbReference type="PRINTS" id="PR00097">
    <property type="entry name" value="ANTSNTHASEII"/>
</dbReference>
<dbReference type="GO" id="GO:0000162">
    <property type="term" value="P:L-tryptophan biosynthetic process"/>
    <property type="evidence" value="ECO:0007669"/>
    <property type="project" value="TreeGrafter"/>
</dbReference>
<dbReference type="InterPro" id="IPR017926">
    <property type="entry name" value="GATASE"/>
</dbReference>
<evidence type="ECO:0000313" key="3">
    <source>
        <dbReference type="EMBL" id="AZU04286.1"/>
    </source>
</evidence>
<dbReference type="PANTHER" id="PTHR43418">
    <property type="entry name" value="MULTIFUNCTIONAL TRYPTOPHAN BIOSYNTHESIS PROTEIN-RELATED"/>
    <property type="match status" value="1"/>
</dbReference>
<dbReference type="KEGG" id="gak:X907_1755"/>
<name>A0A3T0EAV8_9PROT</name>
<dbReference type="Gene3D" id="3.40.50.880">
    <property type="match status" value="1"/>
</dbReference>
<reference evidence="3 4" key="1">
    <citation type="submission" date="2016-12" db="EMBL/GenBank/DDBJ databases">
        <title>The genome of dimorphic prosthecate Glycocaulis alkaliphilus 6b-8t, isolated from crude oil dictates its adaptability in petroleum environments.</title>
        <authorList>
            <person name="Wu X.-L."/>
            <person name="Geng S."/>
        </authorList>
    </citation>
    <scope>NUCLEOTIDE SEQUENCE [LARGE SCALE GENOMIC DNA]</scope>
    <source>
        <strain evidence="3 4">6B-8</strain>
    </source>
</reference>
<dbReference type="CDD" id="cd01743">
    <property type="entry name" value="GATase1_Anthranilate_Synthase"/>
    <property type="match status" value="1"/>
</dbReference>
<keyword evidence="1" id="KW-0315">Glutamine amidotransferase</keyword>
<evidence type="ECO:0000259" key="2">
    <source>
        <dbReference type="Pfam" id="PF00117"/>
    </source>
</evidence>
<gene>
    <name evidence="3" type="ORF">X907_1755</name>
</gene>
<dbReference type="PROSITE" id="PS51273">
    <property type="entry name" value="GATASE_TYPE_1"/>
    <property type="match status" value="1"/>
</dbReference>
<dbReference type="EMBL" id="CP018911">
    <property type="protein sequence ID" value="AZU04286.1"/>
    <property type="molecule type" value="Genomic_DNA"/>
</dbReference>
<dbReference type="SUPFAM" id="SSF52317">
    <property type="entry name" value="Class I glutamine amidotransferase-like"/>
    <property type="match status" value="1"/>
</dbReference>
<dbReference type="InterPro" id="IPR029062">
    <property type="entry name" value="Class_I_gatase-like"/>
</dbReference>
<dbReference type="PRINTS" id="PR00099">
    <property type="entry name" value="CPSGATASE"/>
</dbReference>
<accession>A0A3T0EAV8</accession>
<dbReference type="InterPro" id="IPR050472">
    <property type="entry name" value="Anth_synth/Amidotransfase"/>
</dbReference>
<dbReference type="PRINTS" id="PR00096">
    <property type="entry name" value="GATASE"/>
</dbReference>